<dbReference type="GO" id="GO:0003964">
    <property type="term" value="F:RNA-directed DNA polymerase activity"/>
    <property type="evidence" value="ECO:0007669"/>
    <property type="project" value="UniProtKB-KW"/>
</dbReference>
<dbReference type="Proteomes" id="UP000299102">
    <property type="component" value="Unassembled WGS sequence"/>
</dbReference>
<evidence type="ECO:0000313" key="3">
    <source>
        <dbReference type="Proteomes" id="UP000299102"/>
    </source>
</evidence>
<dbReference type="PANTHER" id="PTHR33332">
    <property type="entry name" value="REVERSE TRANSCRIPTASE DOMAIN-CONTAINING PROTEIN"/>
    <property type="match status" value="1"/>
</dbReference>
<proteinExistence type="predicted"/>
<evidence type="ECO:0000259" key="1">
    <source>
        <dbReference type="PROSITE" id="PS50878"/>
    </source>
</evidence>
<name>A0A4C1UM71_EUMVA</name>
<evidence type="ECO:0000313" key="2">
    <source>
        <dbReference type="EMBL" id="GBP27197.1"/>
    </source>
</evidence>
<dbReference type="InterPro" id="IPR000477">
    <property type="entry name" value="RT_dom"/>
</dbReference>
<dbReference type="EMBL" id="BGZK01000190">
    <property type="protein sequence ID" value="GBP27197.1"/>
    <property type="molecule type" value="Genomic_DNA"/>
</dbReference>
<sequence length="164" mass="18595">MNKRLMSFLESNNYLADEQFGFRAVRSTDDAVLELINTIVANSDLKICLAIFIDLVKAFDTVWIPILNKKLDDAGVRGLPLKLFTDYLTNRSQRVRIGDWLSEELPVTYGVPQGSVLGPTLFLVYISELCQLKLNQAGPDREPRGPWANTTYRGPPIFSHIIYF</sequence>
<dbReference type="PROSITE" id="PS50878">
    <property type="entry name" value="RT_POL"/>
    <property type="match status" value="1"/>
</dbReference>
<comment type="caution">
    <text evidence="2">The sequence shown here is derived from an EMBL/GenBank/DDBJ whole genome shotgun (WGS) entry which is preliminary data.</text>
</comment>
<dbReference type="Pfam" id="PF00078">
    <property type="entry name" value="RVT_1"/>
    <property type="match status" value="1"/>
</dbReference>
<feature type="domain" description="Reverse transcriptase" evidence="1">
    <location>
        <begin position="1"/>
        <end position="164"/>
    </location>
</feature>
<dbReference type="AlphaFoldDB" id="A0A4C1UM71"/>
<accession>A0A4C1UM71</accession>
<keyword evidence="2" id="KW-0695">RNA-directed DNA polymerase</keyword>
<keyword evidence="2" id="KW-0808">Transferase</keyword>
<gene>
    <name evidence="2" type="ORF">EVAR_15970_1</name>
</gene>
<dbReference type="OrthoDB" id="445826at2759"/>
<protein>
    <submittedName>
        <fullName evidence="2">Probable RNA-directed DNA polymerase from transposon X-element</fullName>
    </submittedName>
</protein>
<keyword evidence="2" id="KW-0548">Nucleotidyltransferase</keyword>
<organism evidence="2 3">
    <name type="scientific">Eumeta variegata</name>
    <name type="common">Bagworm moth</name>
    <name type="synonym">Eumeta japonica</name>
    <dbReference type="NCBI Taxonomy" id="151549"/>
    <lineage>
        <taxon>Eukaryota</taxon>
        <taxon>Metazoa</taxon>
        <taxon>Ecdysozoa</taxon>
        <taxon>Arthropoda</taxon>
        <taxon>Hexapoda</taxon>
        <taxon>Insecta</taxon>
        <taxon>Pterygota</taxon>
        <taxon>Neoptera</taxon>
        <taxon>Endopterygota</taxon>
        <taxon>Lepidoptera</taxon>
        <taxon>Glossata</taxon>
        <taxon>Ditrysia</taxon>
        <taxon>Tineoidea</taxon>
        <taxon>Psychidae</taxon>
        <taxon>Oiketicinae</taxon>
        <taxon>Eumeta</taxon>
    </lineage>
</organism>
<reference evidence="2 3" key="1">
    <citation type="journal article" date="2019" name="Commun. Biol.">
        <title>The bagworm genome reveals a unique fibroin gene that provides high tensile strength.</title>
        <authorList>
            <person name="Kono N."/>
            <person name="Nakamura H."/>
            <person name="Ohtoshi R."/>
            <person name="Tomita M."/>
            <person name="Numata K."/>
            <person name="Arakawa K."/>
        </authorList>
    </citation>
    <scope>NUCLEOTIDE SEQUENCE [LARGE SCALE GENOMIC DNA]</scope>
</reference>
<dbReference type="STRING" id="151549.A0A4C1UM71"/>
<keyword evidence="3" id="KW-1185">Reference proteome</keyword>